<sequence length="79" mass="8664">MPGSTTLGPGHGVDVIEHADAQRLVTVLHEMGLLLQMPGPNRLTDAQVSVLCGHEVHHRDEFTEWVMRLARELGMKVAA</sequence>
<proteinExistence type="predicted"/>
<name>A0ABP6SG35_9ACTN</name>
<dbReference type="EMBL" id="BAAAYL010000001">
    <property type="protein sequence ID" value="GAA3376039.1"/>
    <property type="molecule type" value="Genomic_DNA"/>
</dbReference>
<dbReference type="RefSeq" id="WP_345040749.1">
    <property type="nucleotide sequence ID" value="NZ_BAAAYL010000001.1"/>
</dbReference>
<evidence type="ECO:0000313" key="1">
    <source>
        <dbReference type="EMBL" id="GAA3376039.1"/>
    </source>
</evidence>
<protein>
    <submittedName>
        <fullName evidence="1">Uncharacterized protein</fullName>
    </submittedName>
</protein>
<accession>A0ABP6SG35</accession>
<gene>
    <name evidence="1" type="ORF">GCM10020367_46170</name>
</gene>
<comment type="caution">
    <text evidence="1">The sequence shown here is derived from an EMBL/GenBank/DDBJ whole genome shotgun (WGS) entry which is preliminary data.</text>
</comment>
<reference evidence="2" key="1">
    <citation type="journal article" date="2019" name="Int. J. Syst. Evol. Microbiol.">
        <title>The Global Catalogue of Microorganisms (GCM) 10K type strain sequencing project: providing services to taxonomists for standard genome sequencing and annotation.</title>
        <authorList>
            <consortium name="The Broad Institute Genomics Platform"/>
            <consortium name="The Broad Institute Genome Sequencing Center for Infectious Disease"/>
            <person name="Wu L."/>
            <person name="Ma J."/>
        </authorList>
    </citation>
    <scope>NUCLEOTIDE SEQUENCE [LARGE SCALE GENOMIC DNA]</scope>
    <source>
        <strain evidence="2">JCM 9651</strain>
    </source>
</reference>
<organism evidence="1 2">
    <name type="scientific">Streptomyces sannanensis</name>
    <dbReference type="NCBI Taxonomy" id="285536"/>
    <lineage>
        <taxon>Bacteria</taxon>
        <taxon>Bacillati</taxon>
        <taxon>Actinomycetota</taxon>
        <taxon>Actinomycetes</taxon>
        <taxon>Kitasatosporales</taxon>
        <taxon>Streptomycetaceae</taxon>
        <taxon>Streptomyces</taxon>
    </lineage>
</organism>
<dbReference type="Proteomes" id="UP001499990">
    <property type="component" value="Unassembled WGS sequence"/>
</dbReference>
<evidence type="ECO:0000313" key="2">
    <source>
        <dbReference type="Proteomes" id="UP001499990"/>
    </source>
</evidence>
<keyword evidence="2" id="KW-1185">Reference proteome</keyword>